<dbReference type="EC" id="2.7.7.6" evidence="2 11"/>
<evidence type="ECO:0000313" key="13">
    <source>
        <dbReference type="EMBL" id="PZW23298.1"/>
    </source>
</evidence>
<dbReference type="Proteomes" id="UP000248806">
    <property type="component" value="Unassembled WGS sequence"/>
</dbReference>
<dbReference type="InterPro" id="IPR011773">
    <property type="entry name" value="DNA-dir_RpoA"/>
</dbReference>
<dbReference type="Gene3D" id="1.10.150.20">
    <property type="entry name" value="5' to 3' exonuclease, C-terminal subdomain"/>
    <property type="match status" value="1"/>
</dbReference>
<feature type="region of interest" description="Alpha C-terminal domain (alpha-CTD)" evidence="11">
    <location>
        <begin position="237"/>
        <end position="327"/>
    </location>
</feature>
<comment type="similarity">
    <text evidence="1 11">Belongs to the RNA polymerase alpha chain family.</text>
</comment>
<dbReference type="Gene3D" id="2.170.120.12">
    <property type="entry name" value="DNA-directed RNA polymerase, insert domain"/>
    <property type="match status" value="1"/>
</dbReference>
<dbReference type="InterPro" id="IPR036603">
    <property type="entry name" value="RBP11-like"/>
</dbReference>
<feature type="domain" description="DNA-directed RNA polymerase RpoA/D/Rpb3-type" evidence="12">
    <location>
        <begin position="19"/>
        <end position="225"/>
    </location>
</feature>
<dbReference type="GO" id="GO:0003677">
    <property type="term" value="F:DNA binding"/>
    <property type="evidence" value="ECO:0007669"/>
    <property type="project" value="UniProtKB-UniRule"/>
</dbReference>
<evidence type="ECO:0000256" key="8">
    <source>
        <dbReference type="ARBA" id="ARBA00032524"/>
    </source>
</evidence>
<dbReference type="Pfam" id="PF01000">
    <property type="entry name" value="RNA_pol_A_bac"/>
    <property type="match status" value="1"/>
</dbReference>
<dbReference type="NCBIfam" id="NF003513">
    <property type="entry name" value="PRK05182.1-2"/>
    <property type="match status" value="1"/>
</dbReference>
<comment type="subunit">
    <text evidence="11">Homodimer. The RNAP catalytic core consists of 2 alpha, 1 beta, 1 beta' and 1 omega subunit. When a sigma factor is associated with the core the holoenzyme is formed, which can initiate transcription.</text>
</comment>
<proteinExistence type="inferred from homology"/>
<dbReference type="InterPro" id="IPR011262">
    <property type="entry name" value="DNA-dir_RNA_pol_insert"/>
</dbReference>
<dbReference type="GO" id="GO:0005737">
    <property type="term" value="C:cytoplasm"/>
    <property type="evidence" value="ECO:0007669"/>
    <property type="project" value="UniProtKB-ARBA"/>
</dbReference>
<evidence type="ECO:0000256" key="7">
    <source>
        <dbReference type="ARBA" id="ARBA00023163"/>
    </source>
</evidence>
<dbReference type="RefSeq" id="WP_111325376.1">
    <property type="nucleotide sequence ID" value="NZ_BIFX01000001.1"/>
</dbReference>
<dbReference type="InterPro" id="IPR011260">
    <property type="entry name" value="RNAP_asu_C"/>
</dbReference>
<dbReference type="NCBIfam" id="TIGR02027">
    <property type="entry name" value="rpoA"/>
    <property type="match status" value="1"/>
</dbReference>
<comment type="domain">
    <text evidence="11">The N-terminal domain is essential for RNAP assembly and basal transcription, whereas the C-terminal domain is involved in interaction with transcriptional regulators and with upstream promoter elements.</text>
</comment>
<protein>
    <recommendedName>
        <fullName evidence="3 11">DNA-directed RNA polymerase subunit alpha</fullName>
        <shortName evidence="11">RNAP subunit alpha</shortName>
        <ecNumber evidence="2 11">2.7.7.6</ecNumber>
    </recommendedName>
    <alternativeName>
        <fullName evidence="9 11">RNA polymerase subunit alpha</fullName>
    </alternativeName>
    <alternativeName>
        <fullName evidence="8 11">Transcriptase subunit alpha</fullName>
    </alternativeName>
</protein>
<evidence type="ECO:0000259" key="12">
    <source>
        <dbReference type="SMART" id="SM00662"/>
    </source>
</evidence>
<comment type="function">
    <text evidence="11">DNA-dependent RNA polymerase catalyzes the transcription of DNA into RNA using the four ribonucleoside triphosphates as substrates.</text>
</comment>
<evidence type="ECO:0000256" key="11">
    <source>
        <dbReference type="HAMAP-Rule" id="MF_00059"/>
    </source>
</evidence>
<comment type="catalytic activity">
    <reaction evidence="10 11">
        <text>RNA(n) + a ribonucleoside 5'-triphosphate = RNA(n+1) + diphosphate</text>
        <dbReference type="Rhea" id="RHEA:21248"/>
        <dbReference type="Rhea" id="RHEA-COMP:14527"/>
        <dbReference type="Rhea" id="RHEA-COMP:17342"/>
        <dbReference type="ChEBI" id="CHEBI:33019"/>
        <dbReference type="ChEBI" id="CHEBI:61557"/>
        <dbReference type="ChEBI" id="CHEBI:140395"/>
        <dbReference type="EC" id="2.7.7.6"/>
    </reaction>
</comment>
<keyword evidence="14" id="KW-1185">Reference proteome</keyword>
<dbReference type="GO" id="GO:0003899">
    <property type="term" value="F:DNA-directed RNA polymerase activity"/>
    <property type="evidence" value="ECO:0007669"/>
    <property type="project" value="UniProtKB-UniRule"/>
</dbReference>
<dbReference type="SUPFAM" id="SSF55257">
    <property type="entry name" value="RBP11-like subunits of RNA polymerase"/>
    <property type="match status" value="1"/>
</dbReference>
<evidence type="ECO:0000256" key="5">
    <source>
        <dbReference type="ARBA" id="ARBA00022679"/>
    </source>
</evidence>
<evidence type="ECO:0000256" key="6">
    <source>
        <dbReference type="ARBA" id="ARBA00022695"/>
    </source>
</evidence>
<evidence type="ECO:0000256" key="3">
    <source>
        <dbReference type="ARBA" id="ARBA00015972"/>
    </source>
</evidence>
<keyword evidence="5 11" id="KW-0808">Transferase</keyword>
<dbReference type="SUPFAM" id="SSF56553">
    <property type="entry name" value="Insert subdomain of RNA polymerase alpha subunit"/>
    <property type="match status" value="1"/>
</dbReference>
<gene>
    <name evidence="11" type="primary">rpoA</name>
    <name evidence="13" type="ORF">EI42_05096</name>
</gene>
<evidence type="ECO:0000313" key="14">
    <source>
        <dbReference type="Proteomes" id="UP000248806"/>
    </source>
</evidence>
<dbReference type="NCBIfam" id="NF003519">
    <property type="entry name" value="PRK05182.2-5"/>
    <property type="match status" value="1"/>
</dbReference>
<dbReference type="InterPro" id="IPR036643">
    <property type="entry name" value="RNApol_insert_sf"/>
</dbReference>
<dbReference type="SMART" id="SM00662">
    <property type="entry name" value="RPOLD"/>
    <property type="match status" value="1"/>
</dbReference>
<evidence type="ECO:0000256" key="2">
    <source>
        <dbReference type="ARBA" id="ARBA00012418"/>
    </source>
</evidence>
<evidence type="ECO:0000256" key="9">
    <source>
        <dbReference type="ARBA" id="ARBA00033070"/>
    </source>
</evidence>
<sequence length="327" mass="36281">MLDNITLPRIKNTKTQGNYASYDIEPLEAGYGMTLGNALRRVLLSSLPGAAVTSIRIEGVQHEFQDIPGVMEDVTDIVLNVKKLRLRSFSDHAVSMRLEVNGEREVTAADIVAPSTVEIVNPDLHIATLDNENAHLDMELVVETGRGYVPADSKEDQPIGVIPVDAIFSPVQKVNYTVEHTRVGQMTNYDKIVLEINTDGTITPDEALRQSADILVRHFTLLANYRASLPEPEKAPLSSLPIPQKIYDTPIEELDLSVRAYNCLKRSNITKVGQILSMNEEDLLGVRNFGEKSLQELRERLLARNFLPNARTSAVGADLDGDHEMEE</sequence>
<keyword evidence="4 11" id="KW-0240">DNA-directed RNA polymerase</keyword>
<keyword evidence="7 11" id="KW-0804">Transcription</keyword>
<evidence type="ECO:0000256" key="10">
    <source>
        <dbReference type="ARBA" id="ARBA00048552"/>
    </source>
</evidence>
<evidence type="ECO:0000256" key="1">
    <source>
        <dbReference type="ARBA" id="ARBA00007123"/>
    </source>
</evidence>
<reference evidence="13 14" key="1">
    <citation type="submission" date="2018-06" db="EMBL/GenBank/DDBJ databases">
        <title>Genomic Encyclopedia of Archaeal and Bacterial Type Strains, Phase II (KMG-II): from individual species to whole genera.</title>
        <authorList>
            <person name="Goeker M."/>
        </authorList>
    </citation>
    <scope>NUCLEOTIDE SEQUENCE [LARGE SCALE GENOMIC DNA]</scope>
    <source>
        <strain evidence="13 14">ATCC BAA-1881</strain>
    </source>
</reference>
<dbReference type="InterPro" id="IPR011263">
    <property type="entry name" value="DNA-dir_RNA_pol_RpoA/D/Rpb3"/>
</dbReference>
<keyword evidence="6 11" id="KW-0548">Nucleotidyltransferase</keyword>
<dbReference type="HAMAP" id="MF_00059">
    <property type="entry name" value="RNApol_bact_RpoA"/>
    <property type="match status" value="1"/>
</dbReference>
<dbReference type="GO" id="GO:0000428">
    <property type="term" value="C:DNA-directed RNA polymerase complex"/>
    <property type="evidence" value="ECO:0007669"/>
    <property type="project" value="UniProtKB-KW"/>
</dbReference>
<name>A0A326U334_THEHA</name>
<feature type="region of interest" description="Alpha N-terminal domain (alpha-NTD)" evidence="11">
    <location>
        <begin position="1"/>
        <end position="226"/>
    </location>
</feature>
<dbReference type="Pfam" id="PF01193">
    <property type="entry name" value="RNA_pol_L"/>
    <property type="match status" value="1"/>
</dbReference>
<dbReference type="GO" id="GO:0006351">
    <property type="term" value="P:DNA-templated transcription"/>
    <property type="evidence" value="ECO:0007669"/>
    <property type="project" value="UniProtKB-UniRule"/>
</dbReference>
<dbReference type="CDD" id="cd06928">
    <property type="entry name" value="RNAP_alpha_NTD"/>
    <property type="match status" value="1"/>
</dbReference>
<dbReference type="Pfam" id="PF03118">
    <property type="entry name" value="RNA_pol_A_CTD"/>
    <property type="match status" value="1"/>
</dbReference>
<comment type="caution">
    <text evidence="13">The sequence shown here is derived from an EMBL/GenBank/DDBJ whole genome shotgun (WGS) entry which is preliminary data.</text>
</comment>
<dbReference type="OrthoDB" id="9805706at2"/>
<dbReference type="GO" id="GO:0046983">
    <property type="term" value="F:protein dimerization activity"/>
    <property type="evidence" value="ECO:0007669"/>
    <property type="project" value="InterPro"/>
</dbReference>
<dbReference type="EMBL" id="QKUF01000027">
    <property type="protein sequence ID" value="PZW23298.1"/>
    <property type="molecule type" value="Genomic_DNA"/>
</dbReference>
<evidence type="ECO:0000256" key="4">
    <source>
        <dbReference type="ARBA" id="ARBA00022478"/>
    </source>
</evidence>
<accession>A0A326U334</accession>
<dbReference type="Gene3D" id="3.30.1360.10">
    <property type="entry name" value="RNA polymerase, RBP11-like subunit"/>
    <property type="match status" value="1"/>
</dbReference>
<dbReference type="AlphaFoldDB" id="A0A326U334"/>
<organism evidence="13 14">
    <name type="scientific">Thermosporothrix hazakensis</name>
    <dbReference type="NCBI Taxonomy" id="644383"/>
    <lineage>
        <taxon>Bacteria</taxon>
        <taxon>Bacillati</taxon>
        <taxon>Chloroflexota</taxon>
        <taxon>Ktedonobacteria</taxon>
        <taxon>Ktedonobacterales</taxon>
        <taxon>Thermosporotrichaceae</taxon>
        <taxon>Thermosporothrix</taxon>
    </lineage>
</organism>
<dbReference type="FunFam" id="2.170.120.12:FF:000001">
    <property type="entry name" value="DNA-directed RNA polymerase subunit alpha"/>
    <property type="match status" value="1"/>
</dbReference>
<dbReference type="SUPFAM" id="SSF47789">
    <property type="entry name" value="C-terminal domain of RNA polymerase alpha subunit"/>
    <property type="match status" value="1"/>
</dbReference>